<dbReference type="SUPFAM" id="SSF52540">
    <property type="entry name" value="P-loop containing nucleoside triphosphate hydrolases"/>
    <property type="match status" value="1"/>
</dbReference>
<dbReference type="RefSeq" id="WP_159362659.1">
    <property type="nucleotide sequence ID" value="NZ_CP047394.1"/>
</dbReference>
<dbReference type="InterPro" id="IPR027417">
    <property type="entry name" value="P-loop_NTPase"/>
</dbReference>
<dbReference type="EMBL" id="CP047394">
    <property type="protein sequence ID" value="QHE62860.1"/>
    <property type="molecule type" value="Genomic_DNA"/>
</dbReference>
<dbReference type="PANTHER" id="PTHR11070:SF2">
    <property type="entry name" value="ATP-DEPENDENT DNA HELICASE SRS2"/>
    <property type="match status" value="1"/>
</dbReference>
<proteinExistence type="predicted"/>
<organism evidence="1 2">
    <name type="scientific">Rossellomorea vietnamensis</name>
    <dbReference type="NCBI Taxonomy" id="218284"/>
    <lineage>
        <taxon>Bacteria</taxon>
        <taxon>Bacillati</taxon>
        <taxon>Bacillota</taxon>
        <taxon>Bacilli</taxon>
        <taxon>Bacillales</taxon>
        <taxon>Bacillaceae</taxon>
        <taxon>Rossellomorea</taxon>
    </lineage>
</organism>
<dbReference type="Gene3D" id="3.40.50.300">
    <property type="entry name" value="P-loop containing nucleotide triphosphate hydrolases"/>
    <property type="match status" value="2"/>
</dbReference>
<reference evidence="1 2" key="1">
    <citation type="submission" date="2019-06" db="EMBL/GenBank/DDBJ databases">
        <title>An operon consisting of a P-type ATPase gene and a transcriptional regular gene given the different cadmium resistance in Bacillus vietamensis 151-6 and Bacillus marisflavi 151-25.</title>
        <authorList>
            <person name="Yu X."/>
        </authorList>
    </citation>
    <scope>NUCLEOTIDE SEQUENCE [LARGE SCALE GENOMIC DNA]</scope>
    <source>
        <strain evidence="1 2">151-6</strain>
    </source>
</reference>
<name>A0A6I6UVS7_9BACI</name>
<gene>
    <name evidence="1" type="ORF">FHE72_19020</name>
</gene>
<dbReference type="GO" id="GO:0005524">
    <property type="term" value="F:ATP binding"/>
    <property type="evidence" value="ECO:0007669"/>
    <property type="project" value="InterPro"/>
</dbReference>
<dbReference type="PANTHER" id="PTHR11070">
    <property type="entry name" value="UVRD / RECB / PCRA DNA HELICASE FAMILY MEMBER"/>
    <property type="match status" value="1"/>
</dbReference>
<dbReference type="Proteomes" id="UP000465062">
    <property type="component" value="Chromosome"/>
</dbReference>
<keyword evidence="1" id="KW-0378">Hydrolase</keyword>
<dbReference type="GO" id="GO:0000725">
    <property type="term" value="P:recombinational repair"/>
    <property type="evidence" value="ECO:0007669"/>
    <property type="project" value="TreeGrafter"/>
</dbReference>
<dbReference type="AlphaFoldDB" id="A0A6I6UVS7"/>
<keyword evidence="1" id="KW-0547">Nucleotide-binding</keyword>
<dbReference type="GO" id="GO:0043138">
    <property type="term" value="F:3'-5' DNA helicase activity"/>
    <property type="evidence" value="ECO:0007669"/>
    <property type="project" value="TreeGrafter"/>
</dbReference>
<dbReference type="InterPro" id="IPR000212">
    <property type="entry name" value="DNA_helicase_UvrD/REP"/>
</dbReference>
<dbReference type="Pfam" id="PF13245">
    <property type="entry name" value="AAA_19"/>
    <property type="match status" value="1"/>
</dbReference>
<dbReference type="KEGG" id="bvq:FHE72_19020"/>
<evidence type="ECO:0000313" key="1">
    <source>
        <dbReference type="EMBL" id="QHE62860.1"/>
    </source>
</evidence>
<dbReference type="GO" id="GO:0003677">
    <property type="term" value="F:DNA binding"/>
    <property type="evidence" value="ECO:0007669"/>
    <property type="project" value="InterPro"/>
</dbReference>
<sequence length="453" mass="51899">MYIVVAGAGAGKTTSMAELVISRLKEITDNKIIYVITYTNAARDRIKEKVIENEGRIPKQLKIETIHSFLLKEVIYPFNHLVYGDLYKSASQIPLHPKPAFKAIKKKELRREHILHVEDVTKTAKHLLCGKNKDTAKIKHRRNNALKMLSRYLDSIYVDEAQDMDKDFLEVLTMLANYNINVNLIGDPKQDLRNRGAFRDIIAGDLSVDYKSENHRCPSLHVDFSNSFISKSEHQTSTKEEGTLRYLLESNSTIQEDIKCAKYDLAYIYQRNARFKTHREDVTKTEKQLSYELTVIARKASSVKQNNLNQVVYVLKKKTVKSIKRGIPTYKIFSGLEKELTLSLDKYDKGKIGSAVNAYHSALSSEPGILVGSIDAIKGLEGYNCLFIISTQLAPYLFKEVDDYNKMRNYLYVALTRSKRDLTMLLTTEVEKKYGHKYIHEQLNKLGIAELKT</sequence>
<keyword evidence="1" id="KW-0347">Helicase</keyword>
<keyword evidence="1" id="KW-0067">ATP-binding</keyword>
<protein>
    <submittedName>
        <fullName evidence="1">UvrD-helicase domain-containing protein</fullName>
    </submittedName>
</protein>
<evidence type="ECO:0000313" key="2">
    <source>
        <dbReference type="Proteomes" id="UP000465062"/>
    </source>
</evidence>
<accession>A0A6I6UVS7</accession>